<name>A0AC61NH55_9BACT</name>
<dbReference type="Proteomes" id="UP000826212">
    <property type="component" value="Chromosome"/>
</dbReference>
<dbReference type="EMBL" id="CP081303">
    <property type="protein sequence ID" value="QZE14946.1"/>
    <property type="molecule type" value="Genomic_DNA"/>
</dbReference>
<sequence>MEKINILDIIRKYYENSPLAYEILLIHSQLVRQKALDIASKCNHLNLNIKLIEEGAMAHDIGIIQTNATDIGCHGKVPYICHGYLGGQILRQEGRDDLAPFSENHTGIGLSKEKVKSLHIPIPIKDYLPESHEQKIVCIADKFYSKDPNHLDREKPLDQVLKQIRHHDIEDEVIFKKWLNDYLFEGLNK</sequence>
<reference evidence="1" key="1">
    <citation type="submission" date="2021-08" db="EMBL/GenBank/DDBJ databases">
        <title>Novel anaerobic bacterium isolated from sea squirt in East Sea, Republic of Korea.</title>
        <authorList>
            <person name="Nguyen T.H."/>
            <person name="Li Z."/>
            <person name="Lee Y.-J."/>
            <person name="Ko J."/>
            <person name="Kim S.-G."/>
        </authorList>
    </citation>
    <scope>NUCLEOTIDE SEQUENCE</scope>
    <source>
        <strain evidence="1">KCTC 25031</strain>
    </source>
</reference>
<evidence type="ECO:0000313" key="2">
    <source>
        <dbReference type="Proteomes" id="UP000826212"/>
    </source>
</evidence>
<evidence type="ECO:0000313" key="1">
    <source>
        <dbReference type="EMBL" id="QZE14946.1"/>
    </source>
</evidence>
<gene>
    <name evidence="1" type="ORF">K4L44_03655</name>
</gene>
<proteinExistence type="predicted"/>
<organism evidence="1 2">
    <name type="scientific">Halosquirtibacter laminarini</name>
    <dbReference type="NCBI Taxonomy" id="3374600"/>
    <lineage>
        <taxon>Bacteria</taxon>
        <taxon>Pseudomonadati</taxon>
        <taxon>Bacteroidota</taxon>
        <taxon>Bacteroidia</taxon>
        <taxon>Marinilabiliales</taxon>
        <taxon>Prolixibacteraceae</taxon>
        <taxon>Halosquirtibacter</taxon>
    </lineage>
</organism>
<accession>A0AC61NH55</accession>
<protein>
    <submittedName>
        <fullName evidence="1">HD domain-containing protein</fullName>
    </submittedName>
</protein>
<keyword evidence="2" id="KW-1185">Reference proteome</keyword>